<dbReference type="NCBIfam" id="NF002620">
    <property type="entry name" value="PRK02277.1"/>
    <property type="match status" value="1"/>
</dbReference>
<proteinExistence type="inferred from homology"/>
<dbReference type="GO" id="GO:0003677">
    <property type="term" value="F:DNA binding"/>
    <property type="evidence" value="ECO:0007669"/>
    <property type="project" value="UniProtKB-UniRule"/>
</dbReference>
<keyword evidence="2 4" id="KW-0238">DNA-binding</keyword>
<evidence type="ECO:0000313" key="6">
    <source>
        <dbReference type="EMBL" id="RZN64997.1"/>
    </source>
</evidence>
<comment type="domain">
    <text evidence="4">Contains an N-terminal DNA-binding winged helix-turn-helix domain and a C-terminal regulatory domain (or effector binding domain) resembling phosphoribosyltransferase (PRT) domain.</text>
</comment>
<keyword evidence="6" id="KW-0328">Glycosyltransferase</keyword>
<dbReference type="GO" id="GO:0010468">
    <property type="term" value="P:regulation of gene expression"/>
    <property type="evidence" value="ECO:0007669"/>
    <property type="project" value="UniProtKB-UniRule"/>
</dbReference>
<dbReference type="Pfam" id="PF00156">
    <property type="entry name" value="Pribosyltran"/>
    <property type="match status" value="1"/>
</dbReference>
<dbReference type="SUPFAM" id="SSF53271">
    <property type="entry name" value="PRTase-like"/>
    <property type="match status" value="1"/>
</dbReference>
<dbReference type="GO" id="GO:0004588">
    <property type="term" value="F:orotate phosphoribosyltransferase activity"/>
    <property type="evidence" value="ECO:0007669"/>
    <property type="project" value="TreeGrafter"/>
</dbReference>
<feature type="domain" description="Phosphoribosyltransferase" evidence="5">
    <location>
        <begin position="57"/>
        <end position="181"/>
    </location>
</feature>
<evidence type="ECO:0000256" key="1">
    <source>
        <dbReference type="ARBA" id="ARBA00023015"/>
    </source>
</evidence>
<dbReference type="PANTHER" id="PTHR19278">
    <property type="entry name" value="OROTATE PHOSPHORIBOSYLTRANSFERASE"/>
    <property type="match status" value="1"/>
</dbReference>
<dbReference type="GO" id="GO:0006222">
    <property type="term" value="P:UMP biosynthetic process"/>
    <property type="evidence" value="ECO:0007669"/>
    <property type="project" value="TreeGrafter"/>
</dbReference>
<keyword evidence="3 4" id="KW-0804">Transcription</keyword>
<evidence type="ECO:0000256" key="4">
    <source>
        <dbReference type="HAMAP-Rule" id="MF_01214"/>
    </source>
</evidence>
<dbReference type="CDD" id="cd06223">
    <property type="entry name" value="PRTases_typeI"/>
    <property type="match status" value="1"/>
</dbReference>
<keyword evidence="6" id="KW-0808">Transferase</keyword>
<keyword evidence="1 4" id="KW-0805">Transcription regulation</keyword>
<gene>
    <name evidence="4" type="primary">gfcR</name>
    <name evidence="6" type="ORF">EF806_02855</name>
</gene>
<organism evidence="6 7">
    <name type="scientific">Methanoliparum thermophilum</name>
    <dbReference type="NCBI Taxonomy" id="2491083"/>
    <lineage>
        <taxon>Archaea</taxon>
        <taxon>Methanobacteriati</taxon>
        <taxon>Methanobacteriota</taxon>
        <taxon>Candidatus Methanoliparia</taxon>
        <taxon>Candidatus Methanoliparales</taxon>
        <taxon>Candidatus Methanoliparaceae</taxon>
        <taxon>Candidatus Methanoliparum</taxon>
    </lineage>
</organism>
<dbReference type="EMBL" id="RXIF01000004">
    <property type="protein sequence ID" value="RZN64997.1"/>
    <property type="molecule type" value="Genomic_DNA"/>
</dbReference>
<dbReference type="InterPro" id="IPR000836">
    <property type="entry name" value="PRTase_dom"/>
</dbReference>
<accession>A0A520KSU9</accession>
<evidence type="ECO:0000256" key="2">
    <source>
        <dbReference type="ARBA" id="ARBA00023125"/>
    </source>
</evidence>
<sequence length="200" mass="21918">MKGIDDLIKKALDMRGKGLNTAEIAENLNVSLETATWLLTRPKLSEETKPRDIYIDWSNIGRSSERMRLVAEMLADLALDTVDIRDVDVVLGIAINGIPLGALMADVLDKKFGIINPKQEISENDESSRSFLSSNFSDVDGKKCIVVDDIITTGRTAKVTLNHLKSVSADVLLMVVIIDKKGISSIDGVTIRSLIHVETI</sequence>
<dbReference type="InterPro" id="IPR029057">
    <property type="entry name" value="PRTase-like"/>
</dbReference>
<dbReference type="GO" id="GO:0019856">
    <property type="term" value="P:pyrimidine nucleobase biosynthetic process"/>
    <property type="evidence" value="ECO:0007669"/>
    <property type="project" value="TreeGrafter"/>
</dbReference>
<dbReference type="AlphaFoldDB" id="A0A520KSU9"/>
<dbReference type="Gene3D" id="3.40.50.2020">
    <property type="match status" value="1"/>
</dbReference>
<comment type="similarity">
    <text evidence="4">Belongs to the purine/pyrimidine phosphoribosyltransferase family. GfcR subfamily.</text>
</comment>
<evidence type="ECO:0000259" key="5">
    <source>
        <dbReference type="Pfam" id="PF00156"/>
    </source>
</evidence>
<dbReference type="PANTHER" id="PTHR19278:SF41">
    <property type="entry name" value="PYRE-LIKE PROTEIN"/>
    <property type="match status" value="1"/>
</dbReference>
<evidence type="ECO:0000313" key="7">
    <source>
        <dbReference type="Proteomes" id="UP000317158"/>
    </source>
</evidence>
<dbReference type="Proteomes" id="UP000317158">
    <property type="component" value="Unassembled WGS sequence"/>
</dbReference>
<name>A0A520KSU9_METT2</name>
<evidence type="ECO:0000256" key="3">
    <source>
        <dbReference type="ARBA" id="ARBA00023163"/>
    </source>
</evidence>
<dbReference type="InterPro" id="IPR022854">
    <property type="entry name" value="GfcR-like"/>
</dbReference>
<reference evidence="6 7" key="1">
    <citation type="journal article" date="2019" name="Nat. Microbiol.">
        <title>Wide diversity of methane and short-chain alkane metabolisms in uncultured archaea.</title>
        <authorList>
            <person name="Borrel G."/>
            <person name="Adam P.S."/>
            <person name="McKay L.J."/>
            <person name="Chen L.X."/>
            <person name="Sierra-Garcia I.N."/>
            <person name="Sieber C.M."/>
            <person name="Letourneur Q."/>
            <person name="Ghozlane A."/>
            <person name="Andersen G.L."/>
            <person name="Li W.J."/>
            <person name="Hallam S.J."/>
            <person name="Muyzer G."/>
            <person name="de Oliveira V.M."/>
            <person name="Inskeep W.P."/>
            <person name="Banfield J.F."/>
            <person name="Gribaldo S."/>
        </authorList>
    </citation>
    <scope>NUCLEOTIDE SEQUENCE [LARGE SCALE GENOMIC DNA]</scope>
    <source>
        <strain evidence="6">NM1a</strain>
    </source>
</reference>
<comment type="caution">
    <text evidence="6">The sequence shown here is derived from an EMBL/GenBank/DDBJ whole genome shotgun (WGS) entry which is preliminary data.</text>
</comment>
<protein>
    <recommendedName>
        <fullName evidence="4">Transcriptional regulator GfcR</fullName>
    </recommendedName>
</protein>
<dbReference type="HAMAP" id="MF_01214">
    <property type="entry name" value="GfcR"/>
    <property type="match status" value="1"/>
</dbReference>